<evidence type="ECO:0000313" key="2">
    <source>
        <dbReference type="EMBL" id="TNN87556.1"/>
    </source>
</evidence>
<reference evidence="2 3" key="1">
    <citation type="submission" date="2019-03" db="EMBL/GenBank/DDBJ databases">
        <title>First draft genome of Liparis tanakae, snailfish: a comprehensive survey of snailfish specific genes.</title>
        <authorList>
            <person name="Kim W."/>
            <person name="Song I."/>
            <person name="Jeong J.-H."/>
            <person name="Kim D."/>
            <person name="Kim S."/>
            <person name="Ryu S."/>
            <person name="Song J.Y."/>
            <person name="Lee S.K."/>
        </authorList>
    </citation>
    <scope>NUCLEOTIDE SEQUENCE [LARGE SCALE GENOMIC DNA]</scope>
    <source>
        <tissue evidence="2">Muscle</tissue>
    </source>
</reference>
<feature type="compositionally biased region" description="Pro residues" evidence="1">
    <location>
        <begin position="62"/>
        <end position="75"/>
    </location>
</feature>
<organism evidence="2 3">
    <name type="scientific">Liparis tanakae</name>
    <name type="common">Tanaka's snailfish</name>
    <dbReference type="NCBI Taxonomy" id="230148"/>
    <lineage>
        <taxon>Eukaryota</taxon>
        <taxon>Metazoa</taxon>
        <taxon>Chordata</taxon>
        <taxon>Craniata</taxon>
        <taxon>Vertebrata</taxon>
        <taxon>Euteleostomi</taxon>
        <taxon>Actinopterygii</taxon>
        <taxon>Neopterygii</taxon>
        <taxon>Teleostei</taxon>
        <taxon>Neoteleostei</taxon>
        <taxon>Acanthomorphata</taxon>
        <taxon>Eupercaria</taxon>
        <taxon>Perciformes</taxon>
        <taxon>Cottioidei</taxon>
        <taxon>Cottales</taxon>
        <taxon>Liparidae</taxon>
        <taxon>Liparis</taxon>
    </lineage>
</organism>
<name>A0A4Z2JBH6_9TELE</name>
<keyword evidence="3" id="KW-1185">Reference proteome</keyword>
<dbReference type="Proteomes" id="UP000314294">
    <property type="component" value="Unassembled WGS sequence"/>
</dbReference>
<feature type="region of interest" description="Disordered" evidence="1">
    <location>
        <begin position="132"/>
        <end position="157"/>
    </location>
</feature>
<proteinExistence type="predicted"/>
<evidence type="ECO:0000313" key="3">
    <source>
        <dbReference type="Proteomes" id="UP000314294"/>
    </source>
</evidence>
<dbReference type="EMBL" id="SRLO01000010">
    <property type="protein sequence ID" value="TNN87556.1"/>
    <property type="molecule type" value="Genomic_DNA"/>
</dbReference>
<protein>
    <submittedName>
        <fullName evidence="2">Uncharacterized protein</fullName>
    </submittedName>
</protein>
<evidence type="ECO:0000256" key="1">
    <source>
        <dbReference type="SAM" id="MobiDB-lite"/>
    </source>
</evidence>
<gene>
    <name evidence="2" type="ORF">EYF80_002273</name>
</gene>
<feature type="region of interest" description="Disordered" evidence="1">
    <location>
        <begin position="23"/>
        <end position="76"/>
    </location>
</feature>
<accession>A0A4Z2JBH6</accession>
<sequence>MAKRAAETKEGYPCFLTPSLLADQSPGVQSEQHRATSGAARGNDKRRVVAHLTPGLSRDPPPHPPPHPHPPPTPPALLLYDSVTCTLASAAGQLEELVVVAAARPHIFNYHRFKAIIYVDCIYIYIRRREREEEEEERSVTPPTPSDPFAGEVDNIV</sequence>
<dbReference type="AlphaFoldDB" id="A0A4Z2JBH6"/>
<comment type="caution">
    <text evidence="2">The sequence shown here is derived from an EMBL/GenBank/DDBJ whole genome shotgun (WGS) entry which is preliminary data.</text>
</comment>